<feature type="compositionally biased region" description="Basic and acidic residues" evidence="1">
    <location>
        <begin position="136"/>
        <end position="146"/>
    </location>
</feature>
<dbReference type="Proteomes" id="UP001556367">
    <property type="component" value="Unassembled WGS sequence"/>
</dbReference>
<dbReference type="EMBL" id="JASNQZ010000002">
    <property type="protein sequence ID" value="KAL0959476.1"/>
    <property type="molecule type" value="Genomic_DNA"/>
</dbReference>
<gene>
    <name evidence="2" type="ORF">HGRIS_011186</name>
</gene>
<reference evidence="3" key="1">
    <citation type="submission" date="2024-06" db="EMBL/GenBank/DDBJ databases">
        <title>Multi-omics analyses provide insights into the biosynthesis of the anticancer antibiotic pleurotin in Hohenbuehelia grisea.</title>
        <authorList>
            <person name="Weaver J.A."/>
            <person name="Alberti F."/>
        </authorList>
    </citation>
    <scope>NUCLEOTIDE SEQUENCE [LARGE SCALE GENOMIC DNA]</scope>
    <source>
        <strain evidence="3">T-177</strain>
    </source>
</reference>
<comment type="caution">
    <text evidence="2">The sequence shown here is derived from an EMBL/GenBank/DDBJ whole genome shotgun (WGS) entry which is preliminary data.</text>
</comment>
<name>A0ABR3JUG3_9AGAR</name>
<organism evidence="2 3">
    <name type="scientific">Hohenbuehelia grisea</name>
    <dbReference type="NCBI Taxonomy" id="104357"/>
    <lineage>
        <taxon>Eukaryota</taxon>
        <taxon>Fungi</taxon>
        <taxon>Dikarya</taxon>
        <taxon>Basidiomycota</taxon>
        <taxon>Agaricomycotina</taxon>
        <taxon>Agaricomycetes</taxon>
        <taxon>Agaricomycetidae</taxon>
        <taxon>Agaricales</taxon>
        <taxon>Pleurotineae</taxon>
        <taxon>Pleurotaceae</taxon>
        <taxon>Hohenbuehelia</taxon>
    </lineage>
</organism>
<protein>
    <submittedName>
        <fullName evidence="2">Uncharacterized protein</fullName>
    </submittedName>
</protein>
<keyword evidence="3" id="KW-1185">Reference proteome</keyword>
<feature type="region of interest" description="Disordered" evidence="1">
    <location>
        <begin position="122"/>
        <end position="146"/>
    </location>
</feature>
<accession>A0ABR3JUG3</accession>
<evidence type="ECO:0000313" key="2">
    <source>
        <dbReference type="EMBL" id="KAL0959476.1"/>
    </source>
</evidence>
<sequence>MDEYLDEEVDSIKHAFEVICKTAQFTVGTIAASAADSASTARFLNSQNPAQVKRNVLPSVLLLPVTIVPRTVGAVLTTGGSAAAQGIAMLNPQRWGGGAAPNGSGYARQVGQLDKNAGMLFEIGDDDDEGQNPSLTEKEPRQVKEI</sequence>
<evidence type="ECO:0000313" key="3">
    <source>
        <dbReference type="Proteomes" id="UP001556367"/>
    </source>
</evidence>
<proteinExistence type="predicted"/>
<evidence type="ECO:0000256" key="1">
    <source>
        <dbReference type="SAM" id="MobiDB-lite"/>
    </source>
</evidence>